<dbReference type="GO" id="GO:0016560">
    <property type="term" value="P:protein import into peroxisome matrix, docking"/>
    <property type="evidence" value="ECO:0007669"/>
    <property type="project" value="UniProtKB-UniRule"/>
</dbReference>
<accession>A0A8E2F6N2</accession>
<dbReference type="InterPro" id="IPR036388">
    <property type="entry name" value="WH-like_DNA-bd_sf"/>
</dbReference>
<evidence type="ECO:0000313" key="11">
    <source>
        <dbReference type="Proteomes" id="UP000250140"/>
    </source>
</evidence>
<keyword evidence="11" id="KW-1185">Reference proteome</keyword>
<comment type="subcellular location">
    <subcellularLocation>
        <location evidence="6 7">Peroxisome membrane</location>
    </subcellularLocation>
</comment>
<feature type="region of interest" description="Disordered" evidence="8">
    <location>
        <begin position="236"/>
        <end position="299"/>
    </location>
</feature>
<dbReference type="Pfam" id="PF04695">
    <property type="entry name" value="Pex14_N"/>
    <property type="match status" value="1"/>
</dbReference>
<name>A0A8E2F6N2_9PEZI</name>
<dbReference type="OrthoDB" id="441517at2759"/>
<keyword evidence="3 7" id="KW-0576">Peroxisome</keyword>
<evidence type="ECO:0000256" key="5">
    <source>
        <dbReference type="ARBA" id="ARBA00029691"/>
    </source>
</evidence>
<comment type="similarity">
    <text evidence="1 7">Belongs to the peroxin-14 family.</text>
</comment>
<feature type="compositionally biased region" description="Basic and acidic residues" evidence="8">
    <location>
        <begin position="64"/>
        <end position="75"/>
    </location>
</feature>
<organism evidence="10 11">
    <name type="scientific">Glonium stellatum</name>
    <dbReference type="NCBI Taxonomy" id="574774"/>
    <lineage>
        <taxon>Eukaryota</taxon>
        <taxon>Fungi</taxon>
        <taxon>Dikarya</taxon>
        <taxon>Ascomycota</taxon>
        <taxon>Pezizomycotina</taxon>
        <taxon>Dothideomycetes</taxon>
        <taxon>Pleosporomycetidae</taxon>
        <taxon>Gloniales</taxon>
        <taxon>Gloniaceae</taxon>
        <taxon>Glonium</taxon>
    </lineage>
</organism>
<dbReference type="Proteomes" id="UP000250140">
    <property type="component" value="Unassembled WGS sequence"/>
</dbReference>
<evidence type="ECO:0000256" key="7">
    <source>
        <dbReference type="RuleBase" id="RU367032"/>
    </source>
</evidence>
<keyword evidence="2" id="KW-0811">Translocation</keyword>
<dbReference type="GO" id="GO:1990429">
    <property type="term" value="C:peroxisomal importomer complex"/>
    <property type="evidence" value="ECO:0007669"/>
    <property type="project" value="TreeGrafter"/>
</dbReference>
<evidence type="ECO:0000256" key="4">
    <source>
        <dbReference type="ARBA" id="ARBA00029502"/>
    </source>
</evidence>
<feature type="compositionally biased region" description="Acidic residues" evidence="8">
    <location>
        <begin position="253"/>
        <end position="264"/>
    </location>
</feature>
<dbReference type="InterPro" id="IPR025655">
    <property type="entry name" value="PEX14"/>
</dbReference>
<dbReference type="PANTHER" id="PTHR23058:SF5">
    <property type="entry name" value="PEROXISOMAL MEMBRANE PROTEIN PEX14"/>
    <property type="match status" value="1"/>
</dbReference>
<evidence type="ECO:0000256" key="6">
    <source>
        <dbReference type="ARBA" id="ARBA00046271"/>
    </source>
</evidence>
<reference evidence="10 11" key="1">
    <citation type="journal article" date="2016" name="Nat. Commun.">
        <title>Ectomycorrhizal ecology is imprinted in the genome of the dominant symbiotic fungus Cenococcum geophilum.</title>
        <authorList>
            <consortium name="DOE Joint Genome Institute"/>
            <person name="Peter M."/>
            <person name="Kohler A."/>
            <person name="Ohm R.A."/>
            <person name="Kuo A."/>
            <person name="Krutzmann J."/>
            <person name="Morin E."/>
            <person name="Arend M."/>
            <person name="Barry K.W."/>
            <person name="Binder M."/>
            <person name="Choi C."/>
            <person name="Clum A."/>
            <person name="Copeland A."/>
            <person name="Grisel N."/>
            <person name="Haridas S."/>
            <person name="Kipfer T."/>
            <person name="LaButti K."/>
            <person name="Lindquist E."/>
            <person name="Lipzen A."/>
            <person name="Maire R."/>
            <person name="Meier B."/>
            <person name="Mihaltcheva S."/>
            <person name="Molinier V."/>
            <person name="Murat C."/>
            <person name="Poggeler S."/>
            <person name="Quandt C.A."/>
            <person name="Sperisen C."/>
            <person name="Tritt A."/>
            <person name="Tisserant E."/>
            <person name="Crous P.W."/>
            <person name="Henrissat B."/>
            <person name="Nehls U."/>
            <person name="Egli S."/>
            <person name="Spatafora J.W."/>
            <person name="Grigoriev I.V."/>
            <person name="Martin F.M."/>
        </authorList>
    </citation>
    <scope>NUCLEOTIDE SEQUENCE [LARGE SCALE GENOMIC DNA]</scope>
    <source>
        <strain evidence="10 11">CBS 207.34</strain>
    </source>
</reference>
<evidence type="ECO:0000256" key="8">
    <source>
        <dbReference type="SAM" id="MobiDB-lite"/>
    </source>
</evidence>
<evidence type="ECO:0000256" key="3">
    <source>
        <dbReference type="ARBA" id="ARBA00023140"/>
    </source>
</evidence>
<dbReference type="Gene3D" id="1.10.10.10">
    <property type="entry name" value="Winged helix-like DNA-binding domain superfamily/Winged helix DNA-binding domain"/>
    <property type="match status" value="1"/>
</dbReference>
<dbReference type="PANTHER" id="PTHR23058">
    <property type="entry name" value="PEROXISOMAL MEMBRANE PROTEIN PEX14"/>
    <property type="match status" value="1"/>
</dbReference>
<dbReference type="AlphaFoldDB" id="A0A8E2F6N2"/>
<keyword evidence="7" id="KW-0813">Transport</keyword>
<feature type="compositionally biased region" description="Low complexity" evidence="8">
    <location>
        <begin position="25"/>
        <end position="41"/>
    </location>
</feature>
<feature type="region of interest" description="Disordered" evidence="8">
    <location>
        <begin position="1"/>
        <end position="83"/>
    </location>
</feature>
<keyword evidence="7" id="KW-0653">Protein transport</keyword>
<sequence>MSSKPDKPSIPSWQRAQSPTPAPLPSSDVSPPSSEASSPSSDTEEPAQQEQVESASEPGAEESVADHPAADHLGAEHPPLLEQASRFLEDPSIRDAPRDRKAAFLETKGLNKDEIEKLLGTEQEQNNPPVLPKEVEKALLKLSPSTSKPPSREIPPIVTYPEFLTQASKPPPLITARRILDTAYITGGLITTIYGFSKFIVAPMADSLAEARHDFASHTQTQLNDLNTRLSGIVSTDPSMTQKHTIAGKTTDPADDVSEADSDPAELYHRDFGTQTSPHLSRRASNASGTTDSSDLGTASAVAGHESRLKILTSHLRELEAANCNDAASTDSLRTQLQDLTTYLNEMSYQNQYYGSMGLYGLPNYGLPKTKDGKDDQIEALKAEIRGVKGVLLSARNFPAGGRAAGRVGA</sequence>
<evidence type="ECO:0000259" key="9">
    <source>
        <dbReference type="Pfam" id="PF04695"/>
    </source>
</evidence>
<gene>
    <name evidence="10" type="ORF">AOQ84DRAFT_374473</name>
</gene>
<proteinExistence type="inferred from homology"/>
<protein>
    <recommendedName>
        <fullName evidence="4 7">Peroxisomal membrane protein PEX14</fullName>
    </recommendedName>
    <alternativeName>
        <fullName evidence="5 7">Peroxin-14</fullName>
    </alternativeName>
</protein>
<dbReference type="InterPro" id="IPR006785">
    <property type="entry name" value="Pex14_N"/>
</dbReference>
<evidence type="ECO:0000256" key="2">
    <source>
        <dbReference type="ARBA" id="ARBA00023010"/>
    </source>
</evidence>
<evidence type="ECO:0000256" key="1">
    <source>
        <dbReference type="ARBA" id="ARBA00005443"/>
    </source>
</evidence>
<evidence type="ECO:0000313" key="10">
    <source>
        <dbReference type="EMBL" id="OCL10918.1"/>
    </source>
</evidence>
<comment type="function">
    <text evidence="7">Component of the PEX13-PEX14 docking complex, a translocon channel that specifically mediates the import of peroxisomal cargo proteins bound to PEX5 receptor. The PEX13-PEX14 docking complex forms a large import pore which can be opened to a diameter of about 9 nm. Mechanistically, PEX5 receptor along with cargo proteins associates with the PEX14 subunit of the PEX13-PEX14 docking complex in the cytosol, leading to the insertion of the receptor into the organelle membrane with the concomitant translocation of the cargo into the peroxisome matrix.</text>
</comment>
<dbReference type="GO" id="GO:0005778">
    <property type="term" value="C:peroxisomal membrane"/>
    <property type="evidence" value="ECO:0007669"/>
    <property type="project" value="UniProtKB-SubCell"/>
</dbReference>
<feature type="compositionally biased region" description="Polar residues" evidence="8">
    <location>
        <begin position="273"/>
        <end position="297"/>
    </location>
</feature>
<keyword evidence="7" id="KW-0472">Membrane</keyword>
<dbReference type="EMBL" id="KV749139">
    <property type="protein sequence ID" value="OCL10918.1"/>
    <property type="molecule type" value="Genomic_DNA"/>
</dbReference>
<dbReference type="GO" id="GO:0005102">
    <property type="term" value="F:signaling receptor binding"/>
    <property type="evidence" value="ECO:0007669"/>
    <property type="project" value="TreeGrafter"/>
</dbReference>
<feature type="domain" description="Peroxisome membrane anchor protein Pex14p N-terminal" evidence="9">
    <location>
        <begin position="78"/>
        <end position="120"/>
    </location>
</feature>